<dbReference type="OrthoDB" id="7594713at2"/>
<accession>A0A2P7QYT7</accession>
<feature type="domain" description="M23ase beta-sheet core" evidence="1">
    <location>
        <begin position="118"/>
        <end position="209"/>
    </location>
</feature>
<dbReference type="CDD" id="cd12797">
    <property type="entry name" value="M23_peptidase"/>
    <property type="match status" value="1"/>
</dbReference>
<dbReference type="Pfam" id="PF01551">
    <property type="entry name" value="Peptidase_M23"/>
    <property type="match status" value="1"/>
</dbReference>
<gene>
    <name evidence="2" type="ORF">C7I55_01700</name>
</gene>
<comment type="caution">
    <text evidence="2">The sequence shown here is derived from an EMBL/GenBank/DDBJ whole genome shotgun (WGS) entry which is preliminary data.</text>
</comment>
<dbReference type="SUPFAM" id="SSF51261">
    <property type="entry name" value="Duplicated hybrid motif"/>
    <property type="match status" value="1"/>
</dbReference>
<dbReference type="Gene3D" id="2.70.70.10">
    <property type="entry name" value="Glucose Permease (Domain IIA)"/>
    <property type="match status" value="1"/>
</dbReference>
<dbReference type="EMBL" id="PXYI01000001">
    <property type="protein sequence ID" value="PSJ43126.1"/>
    <property type="molecule type" value="Genomic_DNA"/>
</dbReference>
<dbReference type="AlphaFoldDB" id="A0A2P7QYT7"/>
<reference evidence="2 3" key="1">
    <citation type="submission" date="2018-03" db="EMBL/GenBank/DDBJ databases">
        <title>The draft genome of Sphingosinicella sp. GL-C-18.</title>
        <authorList>
            <person name="Liu L."/>
            <person name="Li L."/>
            <person name="Liang L."/>
            <person name="Zhang X."/>
            <person name="Wang T."/>
        </authorList>
    </citation>
    <scope>NUCLEOTIDE SEQUENCE [LARGE SCALE GENOMIC DNA]</scope>
    <source>
        <strain evidence="2 3">GL-C-18</strain>
    </source>
</reference>
<evidence type="ECO:0000313" key="2">
    <source>
        <dbReference type="EMBL" id="PSJ43126.1"/>
    </source>
</evidence>
<proteinExistence type="predicted"/>
<evidence type="ECO:0000259" key="1">
    <source>
        <dbReference type="Pfam" id="PF01551"/>
    </source>
</evidence>
<sequence length="256" mass="28108">MRDLPAEKFEFERDARTKGRFDDRKAAMPYALVDAVGRGSGVTRILYKYVAVLATVTIGISPAFSQPPEGRVSRQSEGSYRLPYADGTTLSVFDDADTHRPGGALDLIGEPRTGGPHRIVAAADGTIMALVDRYKEKQSGRAAELCRNNYLWLSHVNGEWTLHSHMRSGSSSAKAGLKVGDKVRAGQYLGDEGDVGCAMLSHLHFEVAVPTAEGPIDARGFLTDNVRRERMRLPRFCSVAGEYVRKDTRYTARACK</sequence>
<dbReference type="RefSeq" id="WP_106511147.1">
    <property type="nucleotide sequence ID" value="NZ_PXYI01000001.1"/>
</dbReference>
<name>A0A2P7QYT7_9SPHN</name>
<dbReference type="Proteomes" id="UP000241167">
    <property type="component" value="Unassembled WGS sequence"/>
</dbReference>
<dbReference type="InterPro" id="IPR011055">
    <property type="entry name" value="Dup_hybrid_motif"/>
</dbReference>
<dbReference type="InterPro" id="IPR016047">
    <property type="entry name" value="M23ase_b-sheet_dom"/>
</dbReference>
<organism evidence="2 3">
    <name type="scientific">Allosphingosinicella deserti</name>
    <dbReference type="NCBI Taxonomy" id="2116704"/>
    <lineage>
        <taxon>Bacteria</taxon>
        <taxon>Pseudomonadati</taxon>
        <taxon>Pseudomonadota</taxon>
        <taxon>Alphaproteobacteria</taxon>
        <taxon>Sphingomonadales</taxon>
        <taxon>Sphingomonadaceae</taxon>
        <taxon>Allosphingosinicella</taxon>
    </lineage>
</organism>
<keyword evidence="3" id="KW-1185">Reference proteome</keyword>
<evidence type="ECO:0000313" key="3">
    <source>
        <dbReference type="Proteomes" id="UP000241167"/>
    </source>
</evidence>
<protein>
    <recommendedName>
        <fullName evidence="1">M23ase beta-sheet core domain-containing protein</fullName>
    </recommendedName>
</protein>